<organism evidence="1 2">
    <name type="scientific">Mesobacillus zeae</name>
    <dbReference type="NCBI Taxonomy" id="1917180"/>
    <lineage>
        <taxon>Bacteria</taxon>
        <taxon>Bacillati</taxon>
        <taxon>Bacillota</taxon>
        <taxon>Bacilli</taxon>
        <taxon>Bacillales</taxon>
        <taxon>Bacillaceae</taxon>
        <taxon>Mesobacillus</taxon>
    </lineage>
</organism>
<dbReference type="RefSeq" id="WP_119112806.1">
    <property type="nucleotide sequence ID" value="NZ_CBCSEO010000016.1"/>
</dbReference>
<protein>
    <submittedName>
        <fullName evidence="1">Uncharacterized protein</fullName>
    </submittedName>
</protein>
<dbReference type="EMBL" id="QWVT01000016">
    <property type="protein sequence ID" value="RID85182.1"/>
    <property type="molecule type" value="Genomic_DNA"/>
</dbReference>
<keyword evidence="2" id="KW-1185">Reference proteome</keyword>
<evidence type="ECO:0000313" key="2">
    <source>
        <dbReference type="Proteomes" id="UP000265816"/>
    </source>
</evidence>
<accession>A0A398B5Q5</accession>
<comment type="caution">
    <text evidence="1">The sequence shown here is derived from an EMBL/GenBank/DDBJ whole genome shotgun (WGS) entry which is preliminary data.</text>
</comment>
<dbReference type="AlphaFoldDB" id="A0A398B5Q5"/>
<proteinExistence type="predicted"/>
<name>A0A398B5Q5_9BACI</name>
<evidence type="ECO:0000313" key="1">
    <source>
        <dbReference type="EMBL" id="RID85182.1"/>
    </source>
</evidence>
<reference evidence="1 2" key="1">
    <citation type="submission" date="2018-08" db="EMBL/GenBank/DDBJ databases">
        <title>Bacillus jemisoniae sp. nov., Bacillus chryseoplanitiae sp. nov., Bacillus resnikiae sp. nov., and Bacillus frankliniae sp. nov., isolated from Viking spacecraft and associated surfaces.</title>
        <authorList>
            <person name="Seuylemezian A."/>
            <person name="Vaishampayan P."/>
        </authorList>
    </citation>
    <scope>NUCLEOTIDE SEQUENCE [LARGE SCALE GENOMIC DNA]</scope>
    <source>
        <strain evidence="1 2">JJ-247</strain>
    </source>
</reference>
<dbReference type="InterPro" id="IPR047670">
    <property type="entry name" value="YfjT-like"/>
</dbReference>
<dbReference type="OrthoDB" id="2990422at2"/>
<dbReference type="Proteomes" id="UP000265816">
    <property type="component" value="Unassembled WGS sequence"/>
</dbReference>
<sequence length="61" mass="7155">MGSPIKDSNSQVVFLKHRLNAFMDLLEAIDPEETDLDDIDRMIEIVEEMDAKCREFKNREI</sequence>
<dbReference type="NCBIfam" id="NF040878">
    <property type="entry name" value="SE1561_fam"/>
    <property type="match status" value="1"/>
</dbReference>
<gene>
    <name evidence="1" type="ORF">D1970_10430</name>
</gene>